<feature type="signal peptide" evidence="1">
    <location>
        <begin position="1"/>
        <end position="15"/>
    </location>
</feature>
<sequence length="149" mass="17034">MAMSKILLTVAALEAQSLNVAVLHAYRHLYRTGLQAVRYSSPARHVLLWTLRKSFRNGTPNEFDPRRVVNTLEFLRLASSSTSTEHKIVKNLLHVRFWQQPHKLAEGDPKFHTSFGTQTGARAQMRAIAYRPFEMTLKMLNESLGLCLK</sequence>
<organism evidence="2 3">
    <name type="scientific">Ajellomyces dermatitidis (strain ER-3 / ATCC MYA-2586)</name>
    <name type="common">Blastomyces dermatitidis</name>
    <dbReference type="NCBI Taxonomy" id="559297"/>
    <lineage>
        <taxon>Eukaryota</taxon>
        <taxon>Fungi</taxon>
        <taxon>Dikarya</taxon>
        <taxon>Ascomycota</taxon>
        <taxon>Pezizomycotina</taxon>
        <taxon>Eurotiomycetes</taxon>
        <taxon>Eurotiomycetidae</taxon>
        <taxon>Onygenales</taxon>
        <taxon>Ajellomycetaceae</taxon>
        <taxon>Blastomyces</taxon>
    </lineage>
</organism>
<protein>
    <recommendedName>
        <fullName evidence="4">DUF1763-domain-containing protein</fullName>
    </recommendedName>
</protein>
<dbReference type="GeneID" id="69023995"/>
<reference evidence="3" key="1">
    <citation type="journal article" date="2015" name="PLoS Genet.">
        <title>The dynamic genome and transcriptome of the human fungal pathogen Blastomyces and close relative Emmonsia.</title>
        <authorList>
            <person name="Munoz J.F."/>
            <person name="Gauthier G.M."/>
            <person name="Desjardins C.A."/>
            <person name="Gallo J.E."/>
            <person name="Holder J."/>
            <person name="Sullivan T.D."/>
            <person name="Marty A.J."/>
            <person name="Carmen J.C."/>
            <person name="Chen Z."/>
            <person name="Ding L."/>
            <person name="Gujja S."/>
            <person name="Magrini V."/>
            <person name="Misas E."/>
            <person name="Mitreva M."/>
            <person name="Priest M."/>
            <person name="Saif S."/>
            <person name="Whiston E.A."/>
            <person name="Young S."/>
            <person name="Zeng Q."/>
            <person name="Goldman W.E."/>
            <person name="Mardis E.R."/>
            <person name="Taylor J.W."/>
            <person name="McEwen J.G."/>
            <person name="Clay O.K."/>
            <person name="Klein B.S."/>
            <person name="Cuomo C.A."/>
        </authorList>
    </citation>
    <scope>NUCLEOTIDE SEQUENCE [LARGE SCALE GENOMIC DNA]</scope>
    <source>
        <strain evidence="3">ER-3 / ATCC MYA-2586</strain>
    </source>
</reference>
<dbReference type="RefSeq" id="XP_045273861.1">
    <property type="nucleotide sequence ID" value="XM_045416900.1"/>
</dbReference>
<evidence type="ECO:0000256" key="1">
    <source>
        <dbReference type="SAM" id="SignalP"/>
    </source>
</evidence>
<evidence type="ECO:0008006" key="4">
    <source>
        <dbReference type="Google" id="ProtNLM"/>
    </source>
</evidence>
<dbReference type="Proteomes" id="UP000002039">
    <property type="component" value="Unassembled WGS sequence"/>
</dbReference>
<evidence type="ECO:0000313" key="3">
    <source>
        <dbReference type="Proteomes" id="UP000002039"/>
    </source>
</evidence>
<name>A0ABP2EU00_AJEDR</name>
<keyword evidence="3" id="KW-1185">Reference proteome</keyword>
<evidence type="ECO:0000313" key="2">
    <source>
        <dbReference type="EMBL" id="EEQ86278.2"/>
    </source>
</evidence>
<keyword evidence="1" id="KW-0732">Signal</keyword>
<dbReference type="EMBL" id="EQ999974">
    <property type="protein sequence ID" value="EEQ86278.2"/>
    <property type="molecule type" value="Genomic_DNA"/>
</dbReference>
<gene>
    <name evidence="2" type="ORF">BDCG_01398</name>
</gene>
<feature type="chain" id="PRO_5047278852" description="DUF1763-domain-containing protein" evidence="1">
    <location>
        <begin position="16"/>
        <end position="149"/>
    </location>
</feature>
<accession>A0ABP2EU00</accession>
<proteinExistence type="predicted"/>